<evidence type="ECO:0000313" key="2">
    <source>
        <dbReference type="EMBL" id="TNC11005.1"/>
    </source>
</evidence>
<feature type="domain" description="HTH luxR-type" evidence="1">
    <location>
        <begin position="296"/>
        <end position="353"/>
    </location>
</feature>
<gene>
    <name evidence="2" type="ORF">FF100_20590</name>
</gene>
<evidence type="ECO:0000259" key="1">
    <source>
        <dbReference type="SMART" id="SM00421"/>
    </source>
</evidence>
<dbReference type="SMART" id="SM00421">
    <property type="entry name" value="HTH_LUXR"/>
    <property type="match status" value="1"/>
</dbReference>
<accession>A0A5C4LFK4</accession>
<name>A0A5C4LFK4_9HYPH</name>
<keyword evidence="3" id="KW-1185">Reference proteome</keyword>
<dbReference type="OrthoDB" id="5497412at2"/>
<dbReference type="EMBL" id="VDDA01000010">
    <property type="protein sequence ID" value="TNC11005.1"/>
    <property type="molecule type" value="Genomic_DNA"/>
</dbReference>
<evidence type="ECO:0000313" key="3">
    <source>
        <dbReference type="Proteomes" id="UP000305267"/>
    </source>
</evidence>
<dbReference type="AlphaFoldDB" id="A0A5C4LFK4"/>
<dbReference type="InterPro" id="IPR036388">
    <property type="entry name" value="WH-like_DNA-bd_sf"/>
</dbReference>
<comment type="caution">
    <text evidence="2">The sequence shown here is derived from an EMBL/GenBank/DDBJ whole genome shotgun (WGS) entry which is preliminary data.</text>
</comment>
<dbReference type="Gene3D" id="1.10.10.10">
    <property type="entry name" value="Winged helix-like DNA-binding domain superfamily/Winged helix DNA-binding domain"/>
    <property type="match status" value="1"/>
</dbReference>
<protein>
    <recommendedName>
        <fullName evidence="1">HTH luxR-type domain-containing protein</fullName>
    </recommendedName>
</protein>
<dbReference type="GO" id="GO:0003677">
    <property type="term" value="F:DNA binding"/>
    <property type="evidence" value="ECO:0007669"/>
    <property type="project" value="InterPro"/>
</dbReference>
<dbReference type="RefSeq" id="WP_139037614.1">
    <property type="nucleotide sequence ID" value="NZ_VDDA01000010.1"/>
</dbReference>
<dbReference type="GO" id="GO:0006355">
    <property type="term" value="P:regulation of DNA-templated transcription"/>
    <property type="evidence" value="ECO:0007669"/>
    <property type="project" value="InterPro"/>
</dbReference>
<dbReference type="Proteomes" id="UP000305267">
    <property type="component" value="Unassembled WGS sequence"/>
</dbReference>
<sequence>MCDEITPALIAEIYEAATVDDGLVRLVDIVRRVVDVDNAGIWLRCGSEIRELTVSDSIAASVAPYLAYYCQIDPWSSVAKMRDRVTIGNEIYSEDRLLKGEFYTDFARHFEMLRPMGVTFDIATNTTVMISTNRASPGRLLDDLDKARFTDLVVHIKGALKLRHRLGIERSAQGALATAFERLAFAALVCTPEAEVLFANDAARALEAERAIRLSGSQGSLSAATAEKTSALRRLIAAAAIRGEAGSLALGTDSLVLALVTPLPGTRPEQHQGRALVTLRRADAVAGPSLELLRELFDLTPAQAHLCVQLARGLTFEAAAAERGVALSTARTHFSTILRKTGTDNLRDLLRLLGAIPQVSYK</sequence>
<reference evidence="2 3" key="1">
    <citation type="submission" date="2019-06" db="EMBL/GenBank/DDBJ databases">
        <title>Genome of Methylobacterium sp. 17Sr1-39.</title>
        <authorList>
            <person name="Seo T."/>
        </authorList>
    </citation>
    <scope>NUCLEOTIDE SEQUENCE [LARGE SCALE GENOMIC DNA]</scope>
    <source>
        <strain evidence="2 3">17Sr1-39</strain>
    </source>
</reference>
<dbReference type="InterPro" id="IPR016032">
    <property type="entry name" value="Sig_transdc_resp-reg_C-effctor"/>
</dbReference>
<dbReference type="SUPFAM" id="SSF46894">
    <property type="entry name" value="C-terminal effector domain of the bipartite response regulators"/>
    <property type="match status" value="1"/>
</dbReference>
<organism evidence="2 3">
    <name type="scientific">Methylobacterium terricola</name>
    <dbReference type="NCBI Taxonomy" id="2583531"/>
    <lineage>
        <taxon>Bacteria</taxon>
        <taxon>Pseudomonadati</taxon>
        <taxon>Pseudomonadota</taxon>
        <taxon>Alphaproteobacteria</taxon>
        <taxon>Hyphomicrobiales</taxon>
        <taxon>Methylobacteriaceae</taxon>
        <taxon>Methylobacterium</taxon>
    </lineage>
</organism>
<dbReference type="InterPro" id="IPR000792">
    <property type="entry name" value="Tscrpt_reg_LuxR_C"/>
</dbReference>
<proteinExistence type="predicted"/>